<dbReference type="AlphaFoldDB" id="A0A1B7MF05"/>
<organism evidence="3 4">
    <name type="scientific">Rhizopogon vinicolor AM-OR11-026</name>
    <dbReference type="NCBI Taxonomy" id="1314800"/>
    <lineage>
        <taxon>Eukaryota</taxon>
        <taxon>Fungi</taxon>
        <taxon>Dikarya</taxon>
        <taxon>Basidiomycota</taxon>
        <taxon>Agaricomycotina</taxon>
        <taxon>Agaricomycetes</taxon>
        <taxon>Agaricomycetidae</taxon>
        <taxon>Boletales</taxon>
        <taxon>Suillineae</taxon>
        <taxon>Rhizopogonaceae</taxon>
        <taxon>Rhizopogon</taxon>
    </lineage>
</organism>
<evidence type="ECO:0000313" key="4">
    <source>
        <dbReference type="Proteomes" id="UP000092154"/>
    </source>
</evidence>
<protein>
    <recommendedName>
        <fullName evidence="2">LYC1 C-terminal domain-containing protein</fullName>
    </recommendedName>
</protein>
<keyword evidence="4" id="KW-1185">Reference proteome</keyword>
<name>A0A1B7MF05_9AGAM</name>
<proteinExistence type="predicted"/>
<dbReference type="InterPro" id="IPR053013">
    <property type="entry name" value="LAT"/>
</dbReference>
<evidence type="ECO:0000256" key="1">
    <source>
        <dbReference type="SAM" id="MobiDB-lite"/>
    </source>
</evidence>
<evidence type="ECO:0000259" key="2">
    <source>
        <dbReference type="Pfam" id="PF22998"/>
    </source>
</evidence>
<feature type="region of interest" description="Disordered" evidence="1">
    <location>
        <begin position="485"/>
        <end position="528"/>
    </location>
</feature>
<gene>
    <name evidence="3" type="ORF">K503DRAFT_860851</name>
</gene>
<dbReference type="Proteomes" id="UP000092154">
    <property type="component" value="Unassembled WGS sequence"/>
</dbReference>
<dbReference type="OrthoDB" id="2020070at2759"/>
<dbReference type="Pfam" id="PF22998">
    <property type="entry name" value="GNAT_LYC1-like"/>
    <property type="match status" value="1"/>
</dbReference>
<dbReference type="EMBL" id="KV449544">
    <property type="protein sequence ID" value="OAX31176.1"/>
    <property type="molecule type" value="Genomic_DNA"/>
</dbReference>
<feature type="domain" description="LYC1 C-terminal" evidence="2">
    <location>
        <begin position="211"/>
        <end position="393"/>
    </location>
</feature>
<dbReference type="InterPro" id="IPR055100">
    <property type="entry name" value="GNAT_LYC1-like"/>
</dbReference>
<dbReference type="PANTHER" id="PTHR34815">
    <property type="entry name" value="LYSINE ACETYLTRANSFERASE"/>
    <property type="match status" value="1"/>
</dbReference>
<dbReference type="STRING" id="1314800.A0A1B7MF05"/>
<sequence length="528" mass="58471">MTFQSISPMAEPKVELASLSLFHATPAQVEEFRRRRWPYLGGTLSLAEYIARDEKMDDMEHATEGKLITWVLAPREDPTTLDFMCACRTYKRTGLVAYPSSSPSEPSSVHEVTCYGVAAVSTPPSKRRRGYAGHMMRLLHWVTASRTNLPEFPKAWGTPPEEVADAGGGLFSVLWSDLGEAFYRLTGPVGEGGGWEKRGAVSTIWEVGAEEGDDKGWMWLTQEQLKGLWDRDAGLIRKELANMTTSNESYEVERPVALVTCLPSNGVCAFQVPRATYIWNFSMAGGYWGVQSSSDPDTYASWSIDMRPPPPTLMVTRLSASEETFPGLIAQIKLVAKRSGIGSVEVWNLRAGLRAVAEKTGGQTLIRMEGLPQFVWYGPEATENVEWVYNEKLTTTKKRLDVQSTAPYHVQPMTGRAKPFRPLIPQWVGKPAQEKPCVRVPVPTVPLPKAACTTETARATRLKKRGPPLFKPISRAISNNTAATEMQMSSQPSRPVAPRCSKQAVRQKNPMWGGQPMTKGPKPAVKTR</sequence>
<dbReference type="PANTHER" id="PTHR34815:SF2">
    <property type="entry name" value="N-ACETYLTRANSFERASE DOMAIN-CONTAINING PROTEIN"/>
    <property type="match status" value="1"/>
</dbReference>
<reference evidence="3 4" key="1">
    <citation type="submission" date="2016-06" db="EMBL/GenBank/DDBJ databases">
        <title>Comparative genomics of the ectomycorrhizal sister species Rhizopogon vinicolor and Rhizopogon vesiculosus (Basidiomycota: Boletales) reveals a divergence of the mating type B locus.</title>
        <authorList>
            <consortium name="DOE Joint Genome Institute"/>
            <person name="Mujic A.B."/>
            <person name="Kuo A."/>
            <person name="Tritt A."/>
            <person name="Lipzen A."/>
            <person name="Chen C."/>
            <person name="Johnson J."/>
            <person name="Sharma A."/>
            <person name="Barry K."/>
            <person name="Grigoriev I.V."/>
            <person name="Spatafora J.W."/>
        </authorList>
    </citation>
    <scope>NUCLEOTIDE SEQUENCE [LARGE SCALE GENOMIC DNA]</scope>
    <source>
        <strain evidence="3 4">AM-OR11-026</strain>
    </source>
</reference>
<accession>A0A1B7MF05</accession>
<dbReference type="InParanoid" id="A0A1B7MF05"/>
<evidence type="ECO:0000313" key="3">
    <source>
        <dbReference type="EMBL" id="OAX31176.1"/>
    </source>
</evidence>